<keyword evidence="4 5" id="KW-0539">Nucleus</keyword>
<evidence type="ECO:0000256" key="2">
    <source>
        <dbReference type="ARBA" id="ARBA00009340"/>
    </source>
</evidence>
<dbReference type="SUPFAM" id="SSF48371">
    <property type="entry name" value="ARM repeat"/>
    <property type="match status" value="1"/>
</dbReference>
<feature type="domain" description="MMS19 N-terminal" evidence="7">
    <location>
        <begin position="42"/>
        <end position="301"/>
    </location>
</feature>
<dbReference type="Proteomes" id="UP000186136">
    <property type="component" value="Unassembled WGS sequence"/>
</dbReference>
<comment type="similarity">
    <text evidence="2 5">Belongs to the MET18/MMS19 family.</text>
</comment>
<keyword evidence="3" id="KW-0677">Repeat</keyword>
<dbReference type="Pfam" id="PF12460">
    <property type="entry name" value="MMS19_C"/>
    <property type="match status" value="1"/>
</dbReference>
<dbReference type="GO" id="GO:0005634">
    <property type="term" value="C:nucleus"/>
    <property type="evidence" value="ECO:0007669"/>
    <property type="project" value="UniProtKB-SubCell"/>
</dbReference>
<dbReference type="PANTHER" id="PTHR12891:SF0">
    <property type="entry name" value="MMS19 NUCLEOTIDE EXCISION REPAIR PROTEIN HOMOLOG"/>
    <property type="match status" value="1"/>
</dbReference>
<comment type="subcellular location">
    <subcellularLocation>
        <location evidence="1 5">Nucleus</location>
    </subcellularLocation>
</comment>
<dbReference type="PANTHER" id="PTHR12891">
    <property type="entry name" value="DNA REPAIR/TRANSCRIPTION PROTEIN MET18/MMS19"/>
    <property type="match status" value="1"/>
</dbReference>
<evidence type="ECO:0000256" key="4">
    <source>
        <dbReference type="ARBA" id="ARBA00023242"/>
    </source>
</evidence>
<protein>
    <recommendedName>
        <fullName evidence="5">MMS19 nucleotide excision repair protein</fullName>
    </recommendedName>
</protein>
<comment type="function">
    <text evidence="5">Key component of the cytosolic iron-sulfur protein assembly (CIA) complex, a multiprotein complex that mediates the incorporation of iron-sulfur cluster into apoproteins specifically involved in DNA metabolism and genomic integrity. In the CIA complex, MMS19 acts as an adapter between early-acting CIA components and a subset of cellular target iron-sulfur proteins.</text>
</comment>
<evidence type="ECO:0000313" key="9">
    <source>
        <dbReference type="Proteomes" id="UP000186136"/>
    </source>
</evidence>
<dbReference type="GO" id="GO:0051604">
    <property type="term" value="P:protein maturation"/>
    <property type="evidence" value="ECO:0007669"/>
    <property type="project" value="UniProtKB-UniRule"/>
</dbReference>
<keyword evidence="5" id="KW-0227">DNA damage</keyword>
<keyword evidence="5" id="KW-0234">DNA repair</keyword>
<comment type="caution">
    <text evidence="8">The sequence shown here is derived from an EMBL/GenBank/DDBJ whole genome shotgun (WGS) entry which is preliminary data.</text>
</comment>
<dbReference type="InterPro" id="IPR029240">
    <property type="entry name" value="MMS19_N"/>
</dbReference>
<dbReference type="Pfam" id="PF14500">
    <property type="entry name" value="MMS19_N"/>
    <property type="match status" value="1"/>
</dbReference>
<dbReference type="GO" id="GO:0097361">
    <property type="term" value="C:cytosolic [4Fe-4S] assembly targeting complex"/>
    <property type="evidence" value="ECO:0007669"/>
    <property type="project" value="UniProtKB-UniRule"/>
</dbReference>
<keyword evidence="9" id="KW-1185">Reference proteome</keyword>
<evidence type="ECO:0000256" key="5">
    <source>
        <dbReference type="RuleBase" id="RU367072"/>
    </source>
</evidence>
<dbReference type="EMBL" id="BDGI01000146">
    <property type="protein sequence ID" value="GAV29899.1"/>
    <property type="molecule type" value="Genomic_DNA"/>
</dbReference>
<dbReference type="Gene3D" id="1.25.10.10">
    <property type="entry name" value="Leucine-rich Repeat Variant"/>
    <property type="match status" value="1"/>
</dbReference>
<dbReference type="InterPro" id="IPR011989">
    <property type="entry name" value="ARM-like"/>
</dbReference>
<dbReference type="InterPro" id="IPR039920">
    <property type="entry name" value="MMS19"/>
</dbReference>
<dbReference type="InterPro" id="IPR016024">
    <property type="entry name" value="ARM-type_fold"/>
</dbReference>
<name>A0A1Q2YK29_9ASCO</name>
<reference evidence="8 9" key="1">
    <citation type="submission" date="2016-08" db="EMBL/GenBank/DDBJ databases">
        <title>Whole genome shotgun sequence of Pichia membranifaciens KS47-1.</title>
        <authorList>
            <person name="Konishi M."/>
            <person name="Ishida M."/>
            <person name="Arakawa T."/>
            <person name="Kato Y."/>
            <person name="Horiuchi J."/>
        </authorList>
    </citation>
    <scope>NUCLEOTIDE SEQUENCE [LARGE SCALE GENOMIC DNA]</scope>
    <source>
        <strain evidence="8 9">KS47-1</strain>
    </source>
</reference>
<dbReference type="GO" id="GO:0006281">
    <property type="term" value="P:DNA repair"/>
    <property type="evidence" value="ECO:0007669"/>
    <property type="project" value="UniProtKB-UniRule"/>
</dbReference>
<sequence length="1067" mass="119591">MSSHKEYINEYIASTDPTVRQNVVDKLADLMQSNKLTLLNFIHALQIYITSTNDTTRVSTFSLLSQLLGKLPSTKLFPKDIEVLMAFLYSKLLDRPVVKYVLSSMYSLLTMKYFNSENTKELMQKLIENYNPKEHPQSIRLLALKIVNYQIASISTQIYPNDLAISCFLHVSQNEKDPNNLFLIFQILQKISKTLDITNHIQPLFDTMFRYYPISFKSSTEAQESQVNSLKDSLNSSLASSDLYAVELFPNLIGKYNSATSSQVKLDILTTIGVVSSLYSPGVIQENFLALWNTLKYTVINQELAQLISIPAVMSYYEESSNESDQMFHSSLIAIRSLSTNVGNDQKLLVYDDLSKNLILSERNRRFLQSYLTLAIISLPSDKKKNDDDDDSNDNHVLRKTLNALFSSDQPLDQVKNKRMILVALSYFSSDPMFISHLVPFRDEILNILQSSLSTSALETTLRTLAVHLTANLILSPSIISPSTGIEFGLLDEERSILIGKLGELLIENGLLPPRDFNVVIESALLVALSKLAKSSKCENDILNEVINIILLQFNNSESSLHEKCVLLNYLIKLAQTPSLVQVISIRLLNLLPHDGHDMTESNIPVELLLQALLSLFTSLPLTHDMNTITKNFLPLLSAYIFKQESNVNEVQLTYVCEIVRRMVAGLSGEIALVTILELFRAFKTLLNMGNLELPAALTSLGDLATIESYEKDARYNHIPILLSAIQGLNVDVDISSIVDFGKLANLLINVLGSEKEMTDVTRVQIFVGLSVVFNKYLNWNDFTNTFGESKELANLSSDDLEVRVWCLCGLILKCNSDATEYFVELLGALSFAQASKAISIIFTTVTDAAVNANEGNEADISNGLDIEAELICVYKKEKTGLMMVRNKNKYTVSNLILRSMWKQRILEVMLVKRNENDSKMNIILPLVLTYLPEELYSSHLGTLLPNLIGTVESTADQKVVISVLKIVSNVVLEESGRELLKPYLNSIMELILNNVEDAQQSSKSLKKQSLRCLLGMCLFDLPVVVPYKKRAIKAAHLTLSDKSRSVRLLGVSVRQAWEDLGVDLSL</sequence>
<proteinExistence type="inferred from homology"/>
<organism evidence="8 9">
    <name type="scientific">Pichia membranifaciens</name>
    <dbReference type="NCBI Taxonomy" id="4926"/>
    <lineage>
        <taxon>Eukaryota</taxon>
        <taxon>Fungi</taxon>
        <taxon>Dikarya</taxon>
        <taxon>Ascomycota</taxon>
        <taxon>Saccharomycotina</taxon>
        <taxon>Pichiomycetes</taxon>
        <taxon>Pichiales</taxon>
        <taxon>Pichiaceae</taxon>
        <taxon>Pichia</taxon>
    </lineage>
</organism>
<dbReference type="GO" id="GO:0016226">
    <property type="term" value="P:iron-sulfur cluster assembly"/>
    <property type="evidence" value="ECO:0007669"/>
    <property type="project" value="UniProtKB-UniRule"/>
</dbReference>
<evidence type="ECO:0000259" key="7">
    <source>
        <dbReference type="Pfam" id="PF14500"/>
    </source>
</evidence>
<dbReference type="AlphaFoldDB" id="A0A1Q2YK29"/>
<dbReference type="OrthoDB" id="342900at2759"/>
<evidence type="ECO:0000256" key="1">
    <source>
        <dbReference type="ARBA" id="ARBA00004123"/>
    </source>
</evidence>
<accession>A0A1Q2YK29</accession>
<gene>
    <name evidence="8" type="ORF">PMKS-003405</name>
</gene>
<feature type="domain" description="MMS19 C-terminal" evidence="6">
    <location>
        <begin position="568"/>
        <end position="1015"/>
    </location>
</feature>
<evidence type="ECO:0000256" key="3">
    <source>
        <dbReference type="ARBA" id="ARBA00022737"/>
    </source>
</evidence>
<evidence type="ECO:0000313" key="8">
    <source>
        <dbReference type="EMBL" id="GAV29899.1"/>
    </source>
</evidence>
<dbReference type="InterPro" id="IPR024687">
    <property type="entry name" value="MMS19_C"/>
</dbReference>
<evidence type="ECO:0000259" key="6">
    <source>
        <dbReference type="Pfam" id="PF12460"/>
    </source>
</evidence>